<dbReference type="AlphaFoldDB" id="A0A3F3HIA8"/>
<accession>A0A3F3HIA8</accession>
<organism evidence="1">
    <name type="scientific">Fructobacillus tropaeoli</name>
    <dbReference type="NCBI Taxonomy" id="709323"/>
    <lineage>
        <taxon>Bacteria</taxon>
        <taxon>Bacillati</taxon>
        <taxon>Bacillota</taxon>
        <taxon>Bacilli</taxon>
        <taxon>Lactobacillales</taxon>
        <taxon>Lactobacillaceae</taxon>
        <taxon>Fructobacillus</taxon>
    </lineage>
</organism>
<protein>
    <submittedName>
        <fullName evidence="1">Uncharacterized protein</fullName>
    </submittedName>
</protein>
<gene>
    <name evidence="1" type="ORF">FTRO_0120310</name>
</gene>
<dbReference type="RefSeq" id="WP_059394259.1">
    <property type="nucleotide sequence ID" value="NZ_DF968089.1"/>
</dbReference>
<proteinExistence type="predicted"/>
<dbReference type="Pfam" id="PF09669">
    <property type="entry name" value="Phage_pRha"/>
    <property type="match status" value="1"/>
</dbReference>
<sequence>MELVYYKGLKEEPYTTAEVIAEFSGVDLDSINRLTRTHKERLEKFGKLKYSLKVLEDKTDFKSVLSKQRSSKVWKYNERQATVLITYLRNTPKVLDFKDSLVNAFYSMKQELGQAKLSRELNKRANIDLADTIKAELPNDPHAYSNYHQLAYKYATGMTPKQLKKAKGVNKPEEALDNSQKERLERAKQHIALYLLDGNDYQDIKAKLFADI</sequence>
<dbReference type="InterPro" id="IPR014054">
    <property type="entry name" value="Phage_regulatory_Rha"/>
</dbReference>
<dbReference type="Proteomes" id="UP000064514">
    <property type="component" value="Unassembled WGS sequence"/>
</dbReference>
<name>A0A3F3HIA8_9LACO</name>
<dbReference type="STRING" id="709323.GCA_001047135_01492"/>
<evidence type="ECO:0000313" key="1">
    <source>
        <dbReference type="EMBL" id="GAP04923.1"/>
    </source>
</evidence>
<dbReference type="EMBL" id="DF968089">
    <property type="protein sequence ID" value="GAP04923.1"/>
    <property type="molecule type" value="Genomic_DNA"/>
</dbReference>
<reference evidence="1" key="1">
    <citation type="journal article" date="2015" name="BMC Genomics">
        <title>Comparative genomics of Fructobacillus spp. and Leuconostoc spp. reveals niche-specific evolution of Fructobacillus spp.</title>
        <authorList>
            <person name="Endo A."/>
            <person name="Tanizawa Y."/>
            <person name="Tanaka N."/>
            <person name="Maeno S."/>
            <person name="Kumar H."/>
            <person name="Shiwa Y."/>
            <person name="Okada S."/>
            <person name="Yoshikawa H."/>
            <person name="Dicks L."/>
            <person name="Nakagawa J."/>
            <person name="Arita M."/>
        </authorList>
    </citation>
    <scope>NUCLEOTIDE SEQUENCE [LARGE SCALE GENOMIC DNA]</scope>
    <source>
        <strain evidence="1">F214-1</strain>
    </source>
</reference>